<organism evidence="3 4">
    <name type="scientific">Petromyzon marinus</name>
    <name type="common">Sea lamprey</name>
    <dbReference type="NCBI Taxonomy" id="7757"/>
    <lineage>
        <taxon>Eukaryota</taxon>
        <taxon>Metazoa</taxon>
        <taxon>Chordata</taxon>
        <taxon>Craniata</taxon>
        <taxon>Vertebrata</taxon>
        <taxon>Cyclostomata</taxon>
        <taxon>Hyperoartia</taxon>
        <taxon>Petromyzontiformes</taxon>
        <taxon>Petromyzontidae</taxon>
        <taxon>Petromyzon</taxon>
    </lineage>
</organism>
<evidence type="ECO:0000313" key="5">
    <source>
        <dbReference type="RefSeq" id="XP_032825927.1"/>
    </source>
</evidence>
<dbReference type="GeneID" id="116951430"/>
<dbReference type="InterPro" id="IPR026321">
    <property type="entry name" value="CC134"/>
</dbReference>
<evidence type="ECO:0000256" key="1">
    <source>
        <dbReference type="SAM" id="MobiDB-lite"/>
    </source>
</evidence>
<dbReference type="CTD" id="79879"/>
<evidence type="ECO:0000313" key="3">
    <source>
        <dbReference type="Proteomes" id="UP001318040"/>
    </source>
</evidence>
<dbReference type="Proteomes" id="UP001318040">
    <property type="component" value="Chromosome 43"/>
</dbReference>
<feature type="region of interest" description="Disordered" evidence="1">
    <location>
        <begin position="216"/>
        <end position="244"/>
    </location>
</feature>
<feature type="compositionally biased region" description="Basic residues" evidence="1">
    <location>
        <begin position="230"/>
        <end position="244"/>
    </location>
</feature>
<proteinExistence type="predicted"/>
<dbReference type="AlphaFoldDB" id="A0AAJ7TXB2"/>
<feature type="signal peptide" evidence="2">
    <location>
        <begin position="1"/>
        <end position="36"/>
    </location>
</feature>
<keyword evidence="2" id="KW-0732">Signal</keyword>
<keyword evidence="3" id="KW-1185">Reference proteome</keyword>
<feature type="chain" id="PRO_5044709408" evidence="2">
    <location>
        <begin position="37"/>
        <end position="244"/>
    </location>
</feature>
<gene>
    <name evidence="4 5" type="primary">CCDC134</name>
</gene>
<reference evidence="4 5" key="1">
    <citation type="submission" date="2025-04" db="UniProtKB">
        <authorList>
            <consortium name="RefSeq"/>
        </authorList>
    </citation>
    <scope>IDENTIFICATION</scope>
    <source>
        <tissue evidence="4 5">Sperm</tissue>
    </source>
</reference>
<evidence type="ECO:0000313" key="4">
    <source>
        <dbReference type="RefSeq" id="XP_032825926.1"/>
    </source>
</evidence>
<feature type="compositionally biased region" description="Basic and acidic residues" evidence="1">
    <location>
        <begin position="216"/>
        <end position="229"/>
    </location>
</feature>
<dbReference type="PANTHER" id="PTHR14735:SF1">
    <property type="entry name" value="COILED-COIL DOMAIN-CONTAINING PROTEIN 134"/>
    <property type="match status" value="1"/>
</dbReference>
<sequence length="244" mass="27626">MGARVPAVWPRWCGGAATATAVLLLLLAVAAAAAEAQERRTAPDKVSLGLYKKLFEVKRKEQMSALKTLIELRDLQQQYKIIDIMLQGLFKVLEESRVILAAANVLPSGPIPDDARQRDAFSHVVENVAFFGDVLLRFPRIVHSYVDGSAERLALVRWGLDFCNGTGVFADGTHEQLLGLASQELGFIEKSPEYHNPFQLDEEKMLRDTQVLREAFRKEEKRRKQEEKREKRKGPRITRSRSEL</sequence>
<dbReference type="RefSeq" id="XP_032825927.1">
    <property type="nucleotide sequence ID" value="XM_032970036.1"/>
</dbReference>
<dbReference type="RefSeq" id="XP_032825926.1">
    <property type="nucleotide sequence ID" value="XM_032970035.1"/>
</dbReference>
<accession>A0AAJ7TXB2</accession>
<dbReference type="PANTHER" id="PTHR14735">
    <property type="entry name" value="COILED-COIL DOMAIN-CONTAINING PROTEIN 134"/>
    <property type="match status" value="1"/>
</dbReference>
<evidence type="ECO:0000256" key="2">
    <source>
        <dbReference type="SAM" id="SignalP"/>
    </source>
</evidence>
<dbReference type="KEGG" id="pmrn:116951430"/>
<dbReference type="Pfam" id="PF15002">
    <property type="entry name" value="ERK-JNK_inhib"/>
    <property type="match status" value="1"/>
</dbReference>
<protein>
    <submittedName>
        <fullName evidence="4 5">Coiled-coil domain-containing protein 134</fullName>
    </submittedName>
</protein>
<name>A0AAJ7TXB2_PETMA</name>